<name>A0A0A9T2Z9_ARUDO</name>
<dbReference type="EMBL" id="GBRH01253671">
    <property type="protein sequence ID" value="JAD44224.1"/>
    <property type="molecule type" value="Transcribed_RNA"/>
</dbReference>
<sequence>MLLGYESRTNKC</sequence>
<reference evidence="1" key="1">
    <citation type="submission" date="2014-09" db="EMBL/GenBank/DDBJ databases">
        <authorList>
            <person name="Magalhaes I.L.F."/>
            <person name="Oliveira U."/>
            <person name="Santos F.R."/>
            <person name="Vidigal T.H.D.A."/>
            <person name="Brescovit A.D."/>
            <person name="Santos A.J."/>
        </authorList>
    </citation>
    <scope>NUCLEOTIDE SEQUENCE</scope>
    <source>
        <tissue evidence="1">Shoot tissue taken approximately 20 cm above the soil surface</tissue>
    </source>
</reference>
<proteinExistence type="predicted"/>
<protein>
    <submittedName>
        <fullName evidence="1">Uncharacterized protein</fullName>
    </submittedName>
</protein>
<reference evidence="1" key="2">
    <citation type="journal article" date="2015" name="Data Brief">
        <title>Shoot transcriptome of the giant reed, Arundo donax.</title>
        <authorList>
            <person name="Barrero R.A."/>
            <person name="Guerrero F.D."/>
            <person name="Moolhuijzen P."/>
            <person name="Goolsby J.A."/>
            <person name="Tidwell J."/>
            <person name="Bellgard S.E."/>
            <person name="Bellgard M.I."/>
        </authorList>
    </citation>
    <scope>NUCLEOTIDE SEQUENCE</scope>
    <source>
        <tissue evidence="1">Shoot tissue taken approximately 20 cm above the soil surface</tissue>
    </source>
</reference>
<organism evidence="1">
    <name type="scientific">Arundo donax</name>
    <name type="common">Giant reed</name>
    <name type="synonym">Donax arundinaceus</name>
    <dbReference type="NCBI Taxonomy" id="35708"/>
    <lineage>
        <taxon>Eukaryota</taxon>
        <taxon>Viridiplantae</taxon>
        <taxon>Streptophyta</taxon>
        <taxon>Embryophyta</taxon>
        <taxon>Tracheophyta</taxon>
        <taxon>Spermatophyta</taxon>
        <taxon>Magnoliopsida</taxon>
        <taxon>Liliopsida</taxon>
        <taxon>Poales</taxon>
        <taxon>Poaceae</taxon>
        <taxon>PACMAD clade</taxon>
        <taxon>Arundinoideae</taxon>
        <taxon>Arundineae</taxon>
        <taxon>Arundo</taxon>
    </lineage>
</organism>
<accession>A0A0A9T2Z9</accession>
<evidence type="ECO:0000313" key="1">
    <source>
        <dbReference type="EMBL" id="JAD44224.1"/>
    </source>
</evidence>